<comment type="caution">
    <text evidence="1">The sequence shown here is derived from an EMBL/GenBank/DDBJ whole genome shotgun (WGS) entry which is preliminary data.</text>
</comment>
<sequence>MRKWISVFLLVLVAVSAAGELSLVGRIAPTKPGVIQPLSHGEGG</sequence>
<proteinExistence type="predicted"/>
<dbReference type="Proteomes" id="UP001631969">
    <property type="component" value="Unassembled WGS sequence"/>
</dbReference>
<keyword evidence="2" id="KW-1185">Reference proteome</keyword>
<protein>
    <submittedName>
        <fullName evidence="1">Uncharacterized protein</fullName>
    </submittedName>
</protein>
<evidence type="ECO:0000313" key="1">
    <source>
        <dbReference type="EMBL" id="MFM9330810.1"/>
    </source>
</evidence>
<dbReference type="EMBL" id="JBJURJ010000015">
    <property type="protein sequence ID" value="MFM9330810.1"/>
    <property type="molecule type" value="Genomic_DNA"/>
</dbReference>
<organism evidence="1 2">
    <name type="scientific">Paenibacillus mesotrionivorans</name>
    <dbReference type="NCBI Taxonomy" id="3160968"/>
    <lineage>
        <taxon>Bacteria</taxon>
        <taxon>Bacillati</taxon>
        <taxon>Bacillota</taxon>
        <taxon>Bacilli</taxon>
        <taxon>Bacillales</taxon>
        <taxon>Paenibacillaceae</taxon>
        <taxon>Paenibacillus</taxon>
    </lineage>
</organism>
<accession>A0ACC7P265</accession>
<evidence type="ECO:0000313" key="2">
    <source>
        <dbReference type="Proteomes" id="UP001631969"/>
    </source>
</evidence>
<reference evidence="1" key="1">
    <citation type="submission" date="2024-12" db="EMBL/GenBank/DDBJ databases">
        <authorList>
            <person name="Wu N."/>
        </authorList>
    </citation>
    <scope>NUCLEOTIDE SEQUENCE</scope>
    <source>
        <strain evidence="1">P15</strain>
    </source>
</reference>
<gene>
    <name evidence="1" type="ORF">ACI1P1_21200</name>
</gene>
<name>A0ACC7P265_9BACL</name>